<dbReference type="SUPFAM" id="SSF55315">
    <property type="entry name" value="L30e-like"/>
    <property type="match status" value="1"/>
</dbReference>
<dbReference type="GO" id="GO:0008168">
    <property type="term" value="F:methyltransferase activity"/>
    <property type="evidence" value="ECO:0007669"/>
    <property type="project" value="InterPro"/>
</dbReference>
<dbReference type="EMBL" id="AP021906">
    <property type="protein sequence ID" value="BBP86574.1"/>
    <property type="molecule type" value="Genomic_DNA"/>
</dbReference>
<dbReference type="InterPro" id="IPR013123">
    <property type="entry name" value="SpoU_subst-bd"/>
</dbReference>
<evidence type="ECO:0000259" key="1">
    <source>
        <dbReference type="Pfam" id="PF08032"/>
    </source>
</evidence>
<proteinExistence type="predicted"/>
<dbReference type="Proteomes" id="UP000464658">
    <property type="component" value="Chromosome"/>
</dbReference>
<feature type="domain" description="RNA 2-O ribose methyltransferase substrate binding" evidence="1">
    <location>
        <begin position="38"/>
        <end position="90"/>
    </location>
</feature>
<accession>A0A5S9M360</accession>
<gene>
    <name evidence="2" type="ORF">BsIDN1_01920</name>
</gene>
<protein>
    <recommendedName>
        <fullName evidence="1">RNA 2-O ribose methyltransferase substrate binding domain-containing protein</fullName>
    </recommendedName>
</protein>
<dbReference type="AlphaFoldDB" id="A0A5S9M360"/>
<name>A0A5S9M360_BACIA</name>
<reference evidence="2 3" key="1">
    <citation type="submission" date="2019-12" db="EMBL/GenBank/DDBJ databases">
        <title>Full genome sequence of a Bacillus safensis strain isolated from commercially available natto in Indonesia.</title>
        <authorList>
            <person name="Yoshida M."/>
            <person name="Uomi M."/>
            <person name="Waturangi D."/>
            <person name="Ekaputri J.J."/>
            <person name="Setiamarga D.H.E."/>
        </authorList>
    </citation>
    <scope>NUCLEOTIDE SEQUENCE [LARGE SCALE GENOMIC DNA]</scope>
    <source>
        <strain evidence="2 3">IDN1</strain>
    </source>
</reference>
<dbReference type="InterPro" id="IPR029064">
    <property type="entry name" value="Ribosomal_eL30-like_sf"/>
</dbReference>
<organism evidence="2 3">
    <name type="scientific">Bacillus safensis</name>
    <dbReference type="NCBI Taxonomy" id="561879"/>
    <lineage>
        <taxon>Bacteria</taxon>
        <taxon>Bacillati</taxon>
        <taxon>Bacillota</taxon>
        <taxon>Bacilli</taxon>
        <taxon>Bacillales</taxon>
        <taxon>Bacillaceae</taxon>
        <taxon>Bacillus</taxon>
    </lineage>
</organism>
<sequence length="91" mass="10383">MGYLFIEKQDERLEELIGQAIEIGTSGGGRQMSQQHDYVIGKNAVIETLKSDRELYKLWMAENTVKGQAQQVIELAKKQKYHHSVCSEEKA</sequence>
<dbReference type="Pfam" id="PF08032">
    <property type="entry name" value="SpoU_sub_bind"/>
    <property type="match status" value="1"/>
</dbReference>
<evidence type="ECO:0000313" key="2">
    <source>
        <dbReference type="EMBL" id="BBP86574.1"/>
    </source>
</evidence>
<dbReference type="Gene3D" id="3.30.1330.30">
    <property type="match status" value="1"/>
</dbReference>
<evidence type="ECO:0000313" key="3">
    <source>
        <dbReference type="Proteomes" id="UP000464658"/>
    </source>
</evidence>